<feature type="modified residue" description="N6-carboxylysine" evidence="15">
    <location>
        <position position="124"/>
    </location>
</feature>
<dbReference type="PROSITE" id="PS00886">
    <property type="entry name" value="ILVD_EDD_1"/>
    <property type="match status" value="1"/>
</dbReference>
<dbReference type="InterPro" id="IPR037237">
    <property type="entry name" value="IlvD/EDD_N"/>
</dbReference>
<evidence type="ECO:0000256" key="13">
    <source>
        <dbReference type="ARBA" id="ARBA00029437"/>
    </source>
</evidence>
<feature type="domain" description="Dihydroxy-acid/6-phosphogluconate dehydratase C-terminal" evidence="17">
    <location>
        <begin position="364"/>
        <end position="555"/>
    </location>
</feature>
<evidence type="ECO:0000259" key="16">
    <source>
        <dbReference type="Pfam" id="PF00920"/>
    </source>
</evidence>
<feature type="binding site" evidence="15">
    <location>
        <position position="448"/>
    </location>
    <ligand>
        <name>Mg(2+)</name>
        <dbReference type="ChEBI" id="CHEBI:18420"/>
    </ligand>
</feature>
<evidence type="ECO:0000256" key="9">
    <source>
        <dbReference type="ARBA" id="ARBA00023239"/>
    </source>
</evidence>
<keyword evidence="7 15" id="KW-0408">Iron</keyword>
<dbReference type="NCBIfam" id="NF002068">
    <property type="entry name" value="PRK00911.1"/>
    <property type="match status" value="1"/>
</dbReference>
<comment type="caution">
    <text evidence="15">Lacks conserved residue(s) required for the propagation of feature annotation.</text>
</comment>
<dbReference type="HAMAP" id="MF_00012">
    <property type="entry name" value="IlvD"/>
    <property type="match status" value="1"/>
</dbReference>
<dbReference type="GO" id="GO:0000287">
    <property type="term" value="F:magnesium ion binding"/>
    <property type="evidence" value="ECO:0007669"/>
    <property type="project" value="UniProtKB-UniRule"/>
</dbReference>
<comment type="catalytic activity">
    <reaction evidence="11">
        <text>(2R)-2,3-dihydroxy-3-methylbutanoate = 3-methyl-2-oxobutanoate + H2O</text>
        <dbReference type="Rhea" id="RHEA:24809"/>
        <dbReference type="ChEBI" id="CHEBI:11851"/>
        <dbReference type="ChEBI" id="CHEBI:15377"/>
        <dbReference type="ChEBI" id="CHEBI:49072"/>
        <dbReference type="EC" id="4.2.1.9"/>
    </reaction>
    <physiologicalReaction direction="left-to-right" evidence="11">
        <dbReference type="Rhea" id="RHEA:24810"/>
    </physiologicalReaction>
</comment>
<keyword evidence="3 15" id="KW-0028">Amino-acid biosynthesis</keyword>
<dbReference type="FunFam" id="3.50.30.80:FF:000001">
    <property type="entry name" value="Dihydroxy-acid dehydratase"/>
    <property type="match status" value="1"/>
</dbReference>
<dbReference type="Pfam" id="PF24877">
    <property type="entry name" value="ILV_EDD_C"/>
    <property type="match status" value="1"/>
</dbReference>
<dbReference type="GO" id="GO:0004160">
    <property type="term" value="F:dihydroxy-acid dehydratase activity"/>
    <property type="evidence" value="ECO:0007669"/>
    <property type="project" value="UniProtKB-UniRule"/>
</dbReference>
<proteinExistence type="inferred from homology"/>
<evidence type="ECO:0000256" key="14">
    <source>
        <dbReference type="ARBA" id="ARBA00029490"/>
    </source>
</evidence>
<keyword evidence="5 15" id="KW-0479">Metal-binding</keyword>
<dbReference type="NCBIfam" id="TIGR00110">
    <property type="entry name" value="ilvD"/>
    <property type="match status" value="1"/>
</dbReference>
<dbReference type="SUPFAM" id="SSF143975">
    <property type="entry name" value="IlvD/EDD N-terminal domain-like"/>
    <property type="match status" value="1"/>
</dbReference>
<reference evidence="19" key="1">
    <citation type="submission" date="2016-02" db="EMBL/GenBank/DDBJ databases">
        <authorList>
            <person name="Holder M.E."/>
            <person name="Ajami N.J."/>
            <person name="Petrosino J.F."/>
        </authorList>
    </citation>
    <scope>NUCLEOTIDE SEQUENCE [LARGE SCALE GENOMIC DNA]</scope>
    <source>
        <strain evidence="19">CCUG 45958</strain>
    </source>
</reference>
<organism evidence="18 19">
    <name type="scientific">Desulfovibrio fairfieldensis</name>
    <dbReference type="NCBI Taxonomy" id="44742"/>
    <lineage>
        <taxon>Bacteria</taxon>
        <taxon>Pseudomonadati</taxon>
        <taxon>Thermodesulfobacteriota</taxon>
        <taxon>Desulfovibrionia</taxon>
        <taxon>Desulfovibrionales</taxon>
        <taxon>Desulfovibrionaceae</taxon>
        <taxon>Desulfovibrio</taxon>
    </lineage>
</organism>
<dbReference type="GO" id="GO:0009097">
    <property type="term" value="P:isoleucine biosynthetic process"/>
    <property type="evidence" value="ECO:0007669"/>
    <property type="project" value="UniProtKB-UniRule"/>
</dbReference>
<comment type="similarity">
    <text evidence="2 15">Belongs to the IlvD/Edd family.</text>
</comment>
<keyword evidence="19" id="KW-1185">Reference proteome</keyword>
<dbReference type="InterPro" id="IPR042096">
    <property type="entry name" value="Dihydro-acid_dehy_C"/>
</dbReference>
<evidence type="ECO:0000256" key="7">
    <source>
        <dbReference type="ARBA" id="ARBA00023004"/>
    </source>
</evidence>
<feature type="binding site" description="via carbamate group" evidence="15">
    <location>
        <position position="124"/>
    </location>
    <ligand>
        <name>Mg(2+)</name>
        <dbReference type="ChEBI" id="CHEBI:18420"/>
    </ligand>
</feature>
<dbReference type="GO" id="GO:0009099">
    <property type="term" value="P:L-valine biosynthetic process"/>
    <property type="evidence" value="ECO:0007669"/>
    <property type="project" value="UniProtKB-UniRule"/>
</dbReference>
<comment type="catalytic activity">
    <reaction evidence="15">
        <text>(2R,3R)-2,3-dihydroxy-3-methylpentanoate = (S)-3-methyl-2-oxopentanoate + H2O</text>
        <dbReference type="Rhea" id="RHEA:27694"/>
        <dbReference type="ChEBI" id="CHEBI:15377"/>
        <dbReference type="ChEBI" id="CHEBI:35146"/>
        <dbReference type="ChEBI" id="CHEBI:49258"/>
        <dbReference type="EC" id="4.2.1.9"/>
    </reaction>
</comment>
<dbReference type="RefSeq" id="WP_062254370.1">
    <property type="nucleotide sequence ID" value="NZ_CP014229.1"/>
</dbReference>
<keyword evidence="6 15" id="KW-0460">Magnesium</keyword>
<dbReference type="InterPro" id="IPR000581">
    <property type="entry name" value="ILV_EDD_N"/>
</dbReference>
<dbReference type="PROSITE" id="PS00887">
    <property type="entry name" value="ILVD_EDD_2"/>
    <property type="match status" value="1"/>
</dbReference>
<name>A0A0X8JM57_9BACT</name>
<comment type="function">
    <text evidence="15">Functions in the biosynthesis of branched-chain amino acids. Catalyzes the dehydration of (2R,3R)-2,3-dihydroxy-3-methylpentanoate (2,3-dihydroxy-3-methylvalerate) into 2-oxo-3-methylpentanoate (2-oxo-3-methylvalerate) and of (2R)-2,3-dihydroxy-3-methylbutanoate (2,3-dihydroxyisovalerate) into 2-oxo-3-methylbutanoate (2-oxoisovalerate), the penultimate precursor to L-isoleucine and L-valine, respectively.</text>
</comment>
<keyword evidence="4 15" id="KW-0001">2Fe-2S</keyword>
<dbReference type="EC" id="4.2.1.9" evidence="14 15"/>
<gene>
    <name evidence="15" type="primary">ilvD</name>
    <name evidence="18" type="ORF">AXF13_14740</name>
</gene>
<dbReference type="SUPFAM" id="SSF52016">
    <property type="entry name" value="LeuD/IlvD-like"/>
    <property type="match status" value="1"/>
</dbReference>
<evidence type="ECO:0000256" key="6">
    <source>
        <dbReference type="ARBA" id="ARBA00022842"/>
    </source>
</evidence>
<evidence type="ECO:0000256" key="8">
    <source>
        <dbReference type="ARBA" id="ARBA00023014"/>
    </source>
</evidence>
<keyword evidence="8 15" id="KW-0411">Iron-sulfur</keyword>
<dbReference type="AlphaFoldDB" id="A0A0X8JM57"/>
<dbReference type="InterPro" id="IPR020558">
    <property type="entry name" value="DiOHA_6PGluconate_deHydtase_CS"/>
</dbReference>
<evidence type="ECO:0000259" key="17">
    <source>
        <dbReference type="Pfam" id="PF24877"/>
    </source>
</evidence>
<feature type="domain" description="Dihydroxy-acid/6-phosphogluconate dehydratase N-terminal" evidence="16">
    <location>
        <begin position="34"/>
        <end position="352"/>
    </location>
</feature>
<dbReference type="Pfam" id="PF00920">
    <property type="entry name" value="ILVD_EDD_N"/>
    <property type="match status" value="1"/>
</dbReference>
<sequence length="560" mass="59178">MDDARSKKMKSGLEKAPHRSLLYALGLTREEMERPLVGVVNAASEVVPGHMHLDALASAVKAGVRMAGGTPLEFPAIAVCDGIAMNHEGMRFSLPSREFIADSIEIMARGHAFDALVFIPNCDKCVPGMLMAMMRLNLPSVLVSGGPMLPGNLGPHTRGDLITVFEAVGRVRSGTLSEDELERMAERACPGCGACAGMFTANSMNCLAETIGVALPGNGTIPAVSAARVRLAKTAGMRVMDLLKNNIRPLDIVTPESVANAVAVDMALGCSTNTVLHLPAVFGEAGLDMGLEVFDEVSRKSPNLCKLSPAGKHFMVDLDNAGGIPAVMSELDKLGLIHKDCLTVTGKTVGENLKALNARIEDPDVIHPIGQAYSKQGGIAILRGSLAPGGAVVKQSAVAPEMMRRDVRARVFESEEDAMQAILDGKIQPGDGVVIRYEGPRGGPGMREMLSPTAAITGMGLGKDVALLTDGRFSGGTNGAAIGHISPEAADGGIIALVREGDTIHIDIPGRKLDLLVDETELEKRRVELVRPQKDCPYPVLRRYAHLVSSAANGARYKNI</sequence>
<evidence type="ECO:0000256" key="5">
    <source>
        <dbReference type="ARBA" id="ARBA00022723"/>
    </source>
</evidence>
<dbReference type="PANTHER" id="PTHR43661">
    <property type="entry name" value="D-XYLONATE DEHYDRATASE"/>
    <property type="match status" value="1"/>
</dbReference>
<keyword evidence="10 15" id="KW-0100">Branched-chain amino acid biosynthesis</keyword>
<dbReference type="UniPathway" id="UPA00049">
    <property type="reaction ID" value="UER00061"/>
</dbReference>
<feature type="active site" description="Proton acceptor" evidence="15">
    <location>
        <position position="474"/>
    </location>
</feature>
<evidence type="ECO:0000256" key="15">
    <source>
        <dbReference type="HAMAP-Rule" id="MF_00012"/>
    </source>
</evidence>
<comment type="cofactor">
    <cofactor evidence="1 15">
        <name>Mg(2+)</name>
        <dbReference type="ChEBI" id="CHEBI:18420"/>
    </cofactor>
</comment>
<feature type="binding site" evidence="15">
    <location>
        <position position="81"/>
    </location>
    <ligand>
        <name>Mg(2+)</name>
        <dbReference type="ChEBI" id="CHEBI:18420"/>
    </ligand>
</feature>
<dbReference type="Proteomes" id="UP000069241">
    <property type="component" value="Chromosome"/>
</dbReference>
<evidence type="ECO:0000256" key="10">
    <source>
        <dbReference type="ARBA" id="ARBA00023304"/>
    </source>
</evidence>
<evidence type="ECO:0000256" key="1">
    <source>
        <dbReference type="ARBA" id="ARBA00001946"/>
    </source>
</evidence>
<evidence type="ECO:0000256" key="12">
    <source>
        <dbReference type="ARBA" id="ARBA00029436"/>
    </source>
</evidence>
<dbReference type="KEGG" id="dfi:AXF13_14740"/>
<keyword evidence="9 15" id="KW-0456">Lyase</keyword>
<dbReference type="InterPro" id="IPR056740">
    <property type="entry name" value="ILV_EDD_C"/>
</dbReference>
<evidence type="ECO:0000256" key="11">
    <source>
        <dbReference type="ARBA" id="ARBA00029304"/>
    </source>
</evidence>
<dbReference type="Gene3D" id="3.50.30.80">
    <property type="entry name" value="IlvD/EDD C-terminal domain-like"/>
    <property type="match status" value="1"/>
</dbReference>
<evidence type="ECO:0000256" key="3">
    <source>
        <dbReference type="ARBA" id="ARBA00022605"/>
    </source>
</evidence>
<comment type="cofactor">
    <cofactor evidence="15">
        <name>[2Fe-2S] cluster</name>
        <dbReference type="ChEBI" id="CHEBI:190135"/>
    </cofactor>
    <text evidence="15">Binds 1 [2Fe-2S] cluster per subunit. This cluster acts as a Lewis acid cofactor.</text>
</comment>
<dbReference type="EMBL" id="CP014229">
    <property type="protein sequence ID" value="AMD91282.1"/>
    <property type="molecule type" value="Genomic_DNA"/>
</dbReference>
<comment type="pathway">
    <text evidence="12 15">Amino-acid biosynthesis; L-valine biosynthesis; L-valine from pyruvate: step 3/4.</text>
</comment>
<evidence type="ECO:0000256" key="4">
    <source>
        <dbReference type="ARBA" id="ARBA00022714"/>
    </source>
</evidence>
<dbReference type="UniPathway" id="UPA00047">
    <property type="reaction ID" value="UER00057"/>
</dbReference>
<dbReference type="STRING" id="44742.AXF13_14740"/>
<evidence type="ECO:0000313" key="18">
    <source>
        <dbReference type="EMBL" id="AMD91282.1"/>
    </source>
</evidence>
<dbReference type="InterPro" id="IPR004404">
    <property type="entry name" value="DihydroxyA_deHydtase"/>
</dbReference>
<feature type="binding site" evidence="15">
    <location>
        <position position="123"/>
    </location>
    <ligand>
        <name>Mg(2+)</name>
        <dbReference type="ChEBI" id="CHEBI:18420"/>
    </ligand>
</feature>
<comment type="subunit">
    <text evidence="15">Homodimer.</text>
</comment>
<comment type="pathway">
    <text evidence="13 15">Amino-acid biosynthesis; L-isoleucine biosynthesis; L-isoleucine from 2-oxobutanoate: step 3/4.</text>
</comment>
<dbReference type="GO" id="GO:0051537">
    <property type="term" value="F:2 iron, 2 sulfur cluster binding"/>
    <property type="evidence" value="ECO:0007669"/>
    <property type="project" value="UniProtKB-UniRule"/>
</dbReference>
<evidence type="ECO:0000313" key="19">
    <source>
        <dbReference type="Proteomes" id="UP000069241"/>
    </source>
</evidence>
<dbReference type="PANTHER" id="PTHR43661:SF3">
    <property type="entry name" value="D-XYLONATE DEHYDRATASE YAGF-RELATED"/>
    <property type="match status" value="1"/>
</dbReference>
<dbReference type="GO" id="GO:0005829">
    <property type="term" value="C:cytosol"/>
    <property type="evidence" value="ECO:0007669"/>
    <property type="project" value="TreeGrafter"/>
</dbReference>
<protein>
    <recommendedName>
        <fullName evidence="14 15">Dihydroxy-acid dehydratase</fullName>
        <shortName evidence="15">DAD</shortName>
        <ecNumber evidence="14 15">4.2.1.9</ecNumber>
    </recommendedName>
</protein>
<accession>A0A0X8JM57</accession>
<evidence type="ECO:0000256" key="2">
    <source>
        <dbReference type="ARBA" id="ARBA00006486"/>
    </source>
</evidence>